<proteinExistence type="predicted"/>
<organism evidence="1 2">
    <name type="scientific">Pseudomonas kairouanensis</name>
    <dbReference type="NCBI Taxonomy" id="2293832"/>
    <lineage>
        <taxon>Bacteria</taxon>
        <taxon>Pseudomonadati</taxon>
        <taxon>Pseudomonadota</taxon>
        <taxon>Gammaproteobacteria</taxon>
        <taxon>Pseudomonadales</taxon>
        <taxon>Pseudomonadaceae</taxon>
        <taxon>Pseudomonas</taxon>
    </lineage>
</organism>
<dbReference type="Proteomes" id="UP000297391">
    <property type="component" value="Unassembled WGS sequence"/>
</dbReference>
<accession>A0A4Z0AHY1</accession>
<evidence type="ECO:0000313" key="1">
    <source>
        <dbReference type="EMBL" id="TFY85854.1"/>
    </source>
</evidence>
<name>A0A4Z0AHY1_9PSED</name>
<comment type="caution">
    <text evidence="1">The sequence shown here is derived from an EMBL/GenBank/DDBJ whole genome shotgun (WGS) entry which is preliminary data.</text>
</comment>
<evidence type="ECO:0008006" key="3">
    <source>
        <dbReference type="Google" id="ProtNLM"/>
    </source>
</evidence>
<gene>
    <name evidence="1" type="ORF">DYL59_24045</name>
</gene>
<sequence length="1496" mass="163967">MPTHSANELLQHLSPPFLMPDDAARHAMAQIDRRKSGLTGGYILIDPDGHYRATRQFEGLLEDFLFEGEVIMEADWDRLMPEGYRYLAYFFCDTDNQALLKRLRPGWSPQRIDLTQSVPGGRVVAACTRLVLGVYTLGPQGSLVRFVLHDSERQPWPRLSLPPEQEPVERSIHDLLDRGTLAVVVTSPVWVGLRGEVLDGWQAFKPVTEPANVDPAFSQVYADAPGAMAFAHHQLLLKPSTRQLGFLLKHAQQARYVVTEPVVVEEPVFDPHLVFRNADDGTFYLPPDYRIAGFYWLAVDAPAPPAVSEAWLYERFILPRVLAHGINLHRVIGTPGMALYVSTVDGALLRYQFSNSGAQLRFYNPPGAGKGGIDNGQQAALDEGRLAVRTYIQQLAGAGDLSVVKTSPLWDVAGRIDANWQPYSRHPLAVLSPAFVLADDAARYAHERIGSRREREYIGLVLKGPQQHFFATEPQENPGARFDMSRVGPVDRDAVPVVIPAGYSLHGVYSSRAHTQVAAGDDEAQVAAQMFLDSDIHRVLTLAPKVPVAYLSGAADSLVAFEPYAPALSRELFDLSAPERGGSQLHRQLQDHSLVPSDVVRAMVLAGVVRVVVGNRLWGSPARVQSDWSPPYVIAADHVPPQPSLGPIFTSAQQAVADACSRWRRAYAQAPQGLGVVLKHKALEVYVATQGVPGAVLDRLVFAAEFGAPALTENFTAHAVYYSASGLPQGLRGQAAWVGRHFIGAHDLYAALYDQQGRRRARVPNTLALYLSTLDGALLTFHAGYDPLGVLQDESGKMDPDALQARLGQTLTARGYVRQVALGGQLTVINTSTCWDVAGRVGPQWLAFAQANRHALGPCFATADDAARHAQERLGNRRDRVYGGLILRRTDGLFTATDPVAVYVENFAPGWIRRDDLVVHSQFLGGSTAVARYHSRRLGQLPFALSEGERAVYQNMFATDFLGAMLDDSPSALRFSTGLEYLFCDDGALLSVASQGGALERSLAARLRVRGTVNPKLNELEQSLRDGVLAPSEYVSRVARALVLRVVKGSTLWGQAARVEQWQAAAVLDDVPALSVDAPLGPVFVQLTDALRDLHRQSGQRRQLSYGVVLKARNTEQYVATAPQPAGALALNLDRLLVAGAAPAGLEVQGLYLCPPTQAEILRDDPLYRCFVSPADLTRAWGLRGAKPSDYLPVFVGCVDGAWLQVRLQSPLASFGNALPRLKNGSLTPLGYIREMAQAHELTVLATSEIWSIKGRVDANWEARRSAAQPDKALAFGPLFSHPDDAARHAQRRLVPEAHYLGLVLVNTASTSFVALEPLRDTGIDSPLPRRLFKVEGGLFEPSSPAPAYPSGFKLVAAHLLFQRMPGNPDDTAQDQRLAEHFAARDTLGFYRNLLFKNGVRGAFCYLSTRQGGLLKYLPRYTEREEDLFSGGLLGPTDYRPTQWLARLASDGVVQVLDPDDYWTRRGVLKVEWTLEAGEEHSAWEVVPAYPARDEL</sequence>
<keyword evidence="2" id="KW-1185">Reference proteome</keyword>
<dbReference type="OrthoDB" id="7029244at2"/>
<protein>
    <recommendedName>
        <fullName evidence="3">DUF4329 domain-containing protein</fullName>
    </recommendedName>
</protein>
<dbReference type="RefSeq" id="WP_135291416.1">
    <property type="nucleotide sequence ID" value="NZ_QUZU01000038.1"/>
</dbReference>
<dbReference type="EMBL" id="QUZU01000038">
    <property type="protein sequence ID" value="TFY85854.1"/>
    <property type="molecule type" value="Genomic_DNA"/>
</dbReference>
<evidence type="ECO:0000313" key="2">
    <source>
        <dbReference type="Proteomes" id="UP000297391"/>
    </source>
</evidence>
<reference evidence="1 2" key="1">
    <citation type="journal article" date="2019" name="Syst. Appl. Microbiol.">
        <title>New species of pathogenic Pseudomonas isolated from citrus in Tunisia: Proposal of Pseudomonas kairouanensis sp. nov. and Pseudomonas nabeulensis sp. nov.</title>
        <authorList>
            <person name="Oueslati M."/>
            <person name="Mulet M."/>
            <person name="Gomila M."/>
            <person name="Berge O."/>
            <person name="Hajlaoui M.R."/>
            <person name="Lalucat J."/>
            <person name="Sadfi-Zouaoui N."/>
            <person name="Garcia-Valdes E."/>
        </authorList>
    </citation>
    <scope>NUCLEOTIDE SEQUENCE [LARGE SCALE GENOMIC DNA]</scope>
    <source>
        <strain evidence="1 2">KC12</strain>
    </source>
</reference>